<sequence length="528" mass="59171">MESYKLKYNGDDATVKYFSEHPVSQWSFLEFEAAVNKNKSIKPNTSKTKSAYLNVMRLLNNSNDTPAEVKKEIGRLIDKTQEKSFSTTFNISVRDSSTVNAIGTGVLNSTQTLLPPQPQQPQQQQDSQPQTQTQPQTQPQPQPPQDENEEYEDETRFPSDLSIDHHPGRTNDYSISFQGNSAQSEDIVSDIKWKLNDHCISDLCLNVKSKTIEMINMVNPAQLSDVRLLALNDIYLFDKNQASSISKYFTLAVHNALKLSLLFETYYPERGVRCYDWCMSLEESPPPDWLSSLTLCAKMLSDACESKNILDVHTAQVLTSILPAFINGPPDNSIEDSYLSSVFTSDPLLNVKWANGQLGNDNSKTCKPDFLVYNLSGSVKCIVLIAEFKLCERNSYVESDLLKLGKQMKITMNKLVSSGVVEPKVCGIRCEGNNLHTYVMDLAAPKVYRMISVTKVQLFGNLDQISLLPRTLAHLICLKNVALETALKIETAIVSGCNTLKRPAAYPPLHWLSSNSYVLSRATKKQKK</sequence>
<evidence type="ECO:0000313" key="2">
    <source>
        <dbReference type="EMBL" id="GAA5812831.1"/>
    </source>
</evidence>
<comment type="caution">
    <text evidence="2">The sequence shown here is derived from an EMBL/GenBank/DDBJ whole genome shotgun (WGS) entry which is preliminary data.</text>
</comment>
<evidence type="ECO:0000313" key="3">
    <source>
        <dbReference type="Proteomes" id="UP001473302"/>
    </source>
</evidence>
<dbReference type="Proteomes" id="UP001473302">
    <property type="component" value="Unassembled WGS sequence"/>
</dbReference>
<name>A0ABP9Z133_9FUNG</name>
<feature type="compositionally biased region" description="Basic and acidic residues" evidence="1">
    <location>
        <begin position="154"/>
        <end position="169"/>
    </location>
</feature>
<dbReference type="EMBL" id="BAABUK010000014">
    <property type="protein sequence ID" value="GAA5812831.1"/>
    <property type="molecule type" value="Genomic_DNA"/>
</dbReference>
<accession>A0ABP9Z133</accession>
<gene>
    <name evidence="2" type="ORF">MFLAVUS_006290</name>
</gene>
<reference evidence="2 3" key="1">
    <citation type="submission" date="2024-04" db="EMBL/GenBank/DDBJ databases">
        <title>genome sequences of Mucor flavus KT1a and Helicostylum pulchrum KT1b strains isolated from the surface of a dry-aged beef.</title>
        <authorList>
            <person name="Toyotome T."/>
            <person name="Hosono M."/>
            <person name="Torimaru M."/>
            <person name="Fukuda K."/>
            <person name="Mikami N."/>
        </authorList>
    </citation>
    <scope>NUCLEOTIDE SEQUENCE [LARGE SCALE GENOMIC DNA]</scope>
    <source>
        <strain evidence="2 3">KT1a</strain>
    </source>
</reference>
<evidence type="ECO:0000256" key="1">
    <source>
        <dbReference type="SAM" id="MobiDB-lite"/>
    </source>
</evidence>
<feature type="region of interest" description="Disordered" evidence="1">
    <location>
        <begin position="109"/>
        <end position="177"/>
    </location>
</feature>
<protein>
    <submittedName>
        <fullName evidence="2">Uncharacterized protein</fullName>
    </submittedName>
</protein>
<keyword evidence="3" id="KW-1185">Reference proteome</keyword>
<proteinExistence type="predicted"/>
<organism evidence="2 3">
    <name type="scientific">Mucor flavus</name>
    <dbReference type="NCBI Taxonomy" id="439312"/>
    <lineage>
        <taxon>Eukaryota</taxon>
        <taxon>Fungi</taxon>
        <taxon>Fungi incertae sedis</taxon>
        <taxon>Mucoromycota</taxon>
        <taxon>Mucoromycotina</taxon>
        <taxon>Mucoromycetes</taxon>
        <taxon>Mucorales</taxon>
        <taxon>Mucorineae</taxon>
        <taxon>Mucoraceae</taxon>
        <taxon>Mucor</taxon>
    </lineage>
</organism>
<feature type="compositionally biased region" description="Low complexity" evidence="1">
    <location>
        <begin position="109"/>
        <end position="137"/>
    </location>
</feature>